<organism evidence="1 2">
    <name type="scientific">Schaalia odontolytica</name>
    <dbReference type="NCBI Taxonomy" id="1660"/>
    <lineage>
        <taxon>Bacteria</taxon>
        <taxon>Bacillati</taxon>
        <taxon>Actinomycetota</taxon>
        <taxon>Actinomycetes</taxon>
        <taxon>Actinomycetales</taxon>
        <taxon>Actinomycetaceae</taxon>
        <taxon>Schaalia</taxon>
    </lineage>
</organism>
<gene>
    <name evidence="1" type="ORF">APY09_09315</name>
</gene>
<sequence length="376" mass="40694">MSLTGPDARIPDDLLSSAYTLQATVESWLGDEYLGEVPVEDGSVAWDATQQVQGSLSLTVPRVGAASESEDWRDWDPTDPSHPLACFGQTLHVSLTIASVIPGGGWWDVQLGRFLITAVDPGPSTVRVTGKSLMHRLEEDRLTTPLSPMWNGTLASEIRRLVGGHMGVVIDTGLVDRWCPSMTWGESRIDAIYEIAKAWPASIREGGDGILYVTPPVSPPVSPPKLRLTDDLDGTVVGVSSQVSRDKVYNRVVARGQDGHDEGAPAFQAVADQTTGPMRTDGPYGVVPRFFSSPLITSQEQARKTAEAMLAESIRRKVKVPVEHAPDPRVGLDQPIEIVTQPVLAAEPKTLWGLVTAYEVPLTYKGTQKTDVEVTL</sequence>
<dbReference type="RefSeq" id="WP_060567544.1">
    <property type="nucleotide sequence ID" value="NZ_CP040006.1"/>
</dbReference>
<dbReference type="Proteomes" id="UP000054686">
    <property type="component" value="Unassembled WGS sequence"/>
</dbReference>
<name>A0A0V8RQF8_9ACTO</name>
<proteinExistence type="predicted"/>
<comment type="caution">
    <text evidence="1">The sequence shown here is derived from an EMBL/GenBank/DDBJ whole genome shotgun (WGS) entry which is preliminary data.</text>
</comment>
<evidence type="ECO:0000313" key="2">
    <source>
        <dbReference type="Proteomes" id="UP000054686"/>
    </source>
</evidence>
<protein>
    <submittedName>
        <fullName evidence="1">Uncharacterized protein</fullName>
    </submittedName>
</protein>
<evidence type="ECO:0000313" key="1">
    <source>
        <dbReference type="EMBL" id="KSW10194.1"/>
    </source>
</evidence>
<accession>A0A0V8RQF8</accession>
<dbReference type="EMBL" id="LLVT01000004">
    <property type="protein sequence ID" value="KSW10194.1"/>
    <property type="molecule type" value="Genomic_DNA"/>
</dbReference>
<dbReference type="OrthoDB" id="5104400at2"/>
<dbReference type="AlphaFoldDB" id="A0A0V8RQF8"/>
<reference evidence="1 2" key="1">
    <citation type="submission" date="2015-10" db="EMBL/GenBank/DDBJ databases">
        <title>Draft Genome of Actinomyces odontolyticus subsp. actinosynbacter strain XH001.</title>
        <authorList>
            <person name="Mclean J.S."/>
            <person name="He X."/>
        </authorList>
    </citation>
    <scope>NUCLEOTIDE SEQUENCE [LARGE SCALE GENOMIC DNA]</scope>
    <source>
        <strain evidence="1 2">XH001</strain>
    </source>
</reference>